<evidence type="ECO:0000313" key="1">
    <source>
        <dbReference type="EMBL" id="KAJ4462559.1"/>
    </source>
</evidence>
<accession>A0ABQ8UYU8</accession>
<dbReference type="Gene3D" id="3.80.10.10">
    <property type="entry name" value="Ribonuclease Inhibitor"/>
    <property type="match status" value="2"/>
</dbReference>
<dbReference type="InterPro" id="IPR050715">
    <property type="entry name" value="LRR-SigEffector_domain"/>
</dbReference>
<dbReference type="EMBL" id="JAPMOS010000002">
    <property type="protein sequence ID" value="KAJ4462559.1"/>
    <property type="molecule type" value="Genomic_DNA"/>
</dbReference>
<dbReference type="PANTHER" id="PTHR45752:SF187">
    <property type="entry name" value="LEUCINE-RICH REPEAT AND IQ DOMAIN-CONTAINING PROTEIN 4"/>
    <property type="match status" value="1"/>
</dbReference>
<protein>
    <submittedName>
        <fullName evidence="1">Uncharacterized protein</fullName>
    </submittedName>
</protein>
<evidence type="ECO:0000313" key="2">
    <source>
        <dbReference type="Proteomes" id="UP001141327"/>
    </source>
</evidence>
<organism evidence="1 2">
    <name type="scientific">Paratrimastix pyriformis</name>
    <dbReference type="NCBI Taxonomy" id="342808"/>
    <lineage>
        <taxon>Eukaryota</taxon>
        <taxon>Metamonada</taxon>
        <taxon>Preaxostyla</taxon>
        <taxon>Paratrimastigidae</taxon>
        <taxon>Paratrimastix</taxon>
    </lineage>
</organism>
<name>A0ABQ8UYU8_9EUKA</name>
<comment type="caution">
    <text evidence="1">The sequence shown here is derived from an EMBL/GenBank/DDBJ whole genome shotgun (WGS) entry which is preliminary data.</text>
</comment>
<keyword evidence="2" id="KW-1185">Reference proteome</keyword>
<dbReference type="Proteomes" id="UP001141327">
    <property type="component" value="Unassembled WGS sequence"/>
</dbReference>
<reference evidence="1" key="1">
    <citation type="journal article" date="2022" name="bioRxiv">
        <title>Genomics of Preaxostyla Flagellates Illuminates Evolutionary Transitions and the Path Towards Mitochondrial Loss.</title>
        <authorList>
            <person name="Novak L.V.F."/>
            <person name="Treitli S.C."/>
            <person name="Pyrih J."/>
            <person name="Halakuc P."/>
            <person name="Pipaliya S.V."/>
            <person name="Vacek V."/>
            <person name="Brzon O."/>
            <person name="Soukal P."/>
            <person name="Eme L."/>
            <person name="Dacks J.B."/>
            <person name="Karnkowska A."/>
            <person name="Elias M."/>
            <person name="Hampl V."/>
        </authorList>
    </citation>
    <scope>NUCLEOTIDE SEQUENCE</scope>
    <source>
        <strain evidence="1">RCP-MX</strain>
    </source>
</reference>
<sequence length="722" mass="78751">MVSHLTNSLLADGLRNEEHQEYIDYILIYLKLATENSNYLLGRLPPELFRVIVDAAPCSLYAYISLLSLSHAIRLGIRGTPRELSFVESQPVLSTIIRPTPDALAALVGPCKALRKLSFPAEERWGFAMDGGGTIQAGWADEAFGGHTQLAVLTALPALPDSTVERILRHLPGLVELTVNPSFPVGTRLLAAFARCPGLQVLRCTARACDHPKFTALAPLTGVLRQLALQDDSMYSDVVDTPEIIIPESLTVLMGHLTALTSLRLPCRCPPAALEPFASHLTSIELEDTLGDSSDLPGPWLCHLETLSLSLESSLLAPLTRLLAANQATLRNLRLKFDHLQETQVPSLVMALCALPHLTGLRLSMMRGCSLADLPSALVDRLERLDLDVHAAEPTSVCVASSHLQELRLAASTESLTLRCPRLRTIALPTKIPDGVAPMPDLEVADFHEITEDPAWLLTGSSSRLRELSGVRLTQPDLLARLCACGSLVRLERLRLDATRFPNPLILRLPGQLERLDLQINGIHQPLDLQVEAPGLIDLSVAIFSSSASRHAPLPSAGLRLRNCPSLARLVLRASCPMSLQVDEEEDPAEAGVKVLQPRSLIIGTLIDAASLLGLLTRHGARLRTVSVRQLRVARREDWPQLVGALSGLPRLTDLDLSVAGAPSPLSLACPQLRRLLLDDLPDEAKVVLTCPMLEELRGIRDRSRQVEFALPAPNLRGDRRW</sequence>
<gene>
    <name evidence="1" type="ORF">PAPYR_533</name>
</gene>
<dbReference type="PANTHER" id="PTHR45752">
    <property type="entry name" value="LEUCINE-RICH REPEAT-CONTAINING"/>
    <property type="match status" value="1"/>
</dbReference>
<dbReference type="InterPro" id="IPR032675">
    <property type="entry name" value="LRR_dom_sf"/>
</dbReference>
<dbReference type="SUPFAM" id="SSF52047">
    <property type="entry name" value="RNI-like"/>
    <property type="match status" value="1"/>
</dbReference>
<proteinExistence type="predicted"/>